<sequence length="100" mass="11162">MQEDFFVVLHNMLTSRSKVSEVHCVKDAKVPLIPPELPLGASLSERARIWVHSYYSSNSCHGSALPLSQSCLKLKGAWHLALKPPTKHFQCMVAKNHALI</sequence>
<accession>A0A7J7FY08</accession>
<comment type="caution">
    <text evidence="1">The sequence shown here is derived from an EMBL/GenBank/DDBJ whole genome shotgun (WGS) entry which is preliminary data.</text>
</comment>
<name>A0A7J7FY08_CAMSI</name>
<gene>
    <name evidence="1" type="ORF">HYC85_029451</name>
</gene>
<keyword evidence="2" id="KW-1185">Reference proteome</keyword>
<reference evidence="1 2" key="2">
    <citation type="submission" date="2020-07" db="EMBL/GenBank/DDBJ databases">
        <title>Genome assembly of wild tea tree DASZ reveals pedigree and selection history of tea varieties.</title>
        <authorList>
            <person name="Zhang W."/>
        </authorList>
    </citation>
    <scope>NUCLEOTIDE SEQUENCE [LARGE SCALE GENOMIC DNA]</scope>
    <source>
        <strain evidence="2">cv. G240</strain>
        <tissue evidence="1">Leaf</tissue>
    </source>
</reference>
<dbReference type="InterPro" id="IPR043519">
    <property type="entry name" value="NT_sf"/>
</dbReference>
<reference evidence="2" key="1">
    <citation type="journal article" date="2020" name="Nat. Commun.">
        <title>Genome assembly of wild tea tree DASZ reveals pedigree and selection history of tea varieties.</title>
        <authorList>
            <person name="Zhang W."/>
            <person name="Zhang Y."/>
            <person name="Qiu H."/>
            <person name="Guo Y."/>
            <person name="Wan H."/>
            <person name="Zhang X."/>
            <person name="Scossa F."/>
            <person name="Alseekh S."/>
            <person name="Zhang Q."/>
            <person name="Wang P."/>
            <person name="Xu L."/>
            <person name="Schmidt M.H."/>
            <person name="Jia X."/>
            <person name="Li D."/>
            <person name="Zhu A."/>
            <person name="Guo F."/>
            <person name="Chen W."/>
            <person name="Ni D."/>
            <person name="Usadel B."/>
            <person name="Fernie A.R."/>
            <person name="Wen W."/>
        </authorList>
    </citation>
    <scope>NUCLEOTIDE SEQUENCE [LARGE SCALE GENOMIC DNA]</scope>
    <source>
        <strain evidence="2">cv. G240</strain>
    </source>
</reference>
<organism evidence="1 2">
    <name type="scientific">Camellia sinensis</name>
    <name type="common">Tea plant</name>
    <name type="synonym">Thea sinensis</name>
    <dbReference type="NCBI Taxonomy" id="4442"/>
    <lineage>
        <taxon>Eukaryota</taxon>
        <taxon>Viridiplantae</taxon>
        <taxon>Streptophyta</taxon>
        <taxon>Embryophyta</taxon>
        <taxon>Tracheophyta</taxon>
        <taxon>Spermatophyta</taxon>
        <taxon>Magnoliopsida</taxon>
        <taxon>eudicotyledons</taxon>
        <taxon>Gunneridae</taxon>
        <taxon>Pentapetalae</taxon>
        <taxon>asterids</taxon>
        <taxon>Ericales</taxon>
        <taxon>Theaceae</taxon>
        <taxon>Camellia</taxon>
    </lineage>
</organism>
<evidence type="ECO:0000313" key="2">
    <source>
        <dbReference type="Proteomes" id="UP000593564"/>
    </source>
</evidence>
<dbReference type="AlphaFoldDB" id="A0A7J7FY08"/>
<dbReference type="Gene3D" id="3.30.460.10">
    <property type="entry name" value="Beta Polymerase, domain 2"/>
    <property type="match status" value="1"/>
</dbReference>
<protein>
    <submittedName>
        <fullName evidence="1">Uncharacterized protein</fullName>
    </submittedName>
</protein>
<evidence type="ECO:0000313" key="1">
    <source>
        <dbReference type="EMBL" id="KAF5933280.1"/>
    </source>
</evidence>
<proteinExistence type="predicted"/>
<dbReference type="EMBL" id="JACBKZ010000014">
    <property type="protein sequence ID" value="KAF5933280.1"/>
    <property type="molecule type" value="Genomic_DNA"/>
</dbReference>
<dbReference type="Proteomes" id="UP000593564">
    <property type="component" value="Unassembled WGS sequence"/>
</dbReference>